<keyword evidence="2" id="KW-1133">Transmembrane helix</keyword>
<feature type="transmembrane region" description="Helical" evidence="2">
    <location>
        <begin position="85"/>
        <end position="109"/>
    </location>
</feature>
<evidence type="ECO:0000313" key="3">
    <source>
        <dbReference type="EMBL" id="OIJ28455.1"/>
    </source>
</evidence>
<keyword evidence="2" id="KW-0812">Transmembrane</keyword>
<feature type="compositionally biased region" description="Low complexity" evidence="1">
    <location>
        <begin position="1"/>
        <end position="18"/>
    </location>
</feature>
<feature type="transmembrane region" description="Helical" evidence="2">
    <location>
        <begin position="167"/>
        <end position="187"/>
    </location>
</feature>
<protein>
    <submittedName>
        <fullName evidence="3">Uncharacterized protein</fullName>
    </submittedName>
</protein>
<proteinExistence type="predicted"/>
<organism evidence="3 4">
    <name type="scientific">Nocardioides luteus</name>
    <dbReference type="NCBI Taxonomy" id="1844"/>
    <lineage>
        <taxon>Bacteria</taxon>
        <taxon>Bacillati</taxon>
        <taxon>Actinomycetota</taxon>
        <taxon>Actinomycetes</taxon>
        <taxon>Propionibacteriales</taxon>
        <taxon>Nocardioidaceae</taxon>
        <taxon>Nocardioides</taxon>
    </lineage>
</organism>
<dbReference type="RefSeq" id="WP_045547425.1">
    <property type="nucleotide sequence ID" value="NZ_JZDQ02000002.1"/>
</dbReference>
<sequence>MSDPYGYQQQPQPAYAAPPTVPAERPKTLTYAVTGMWIGGLLSIVSTVFLFTMDTAEMKSLMVTEMEKQPTYDPSVFDAQEMADVVVPIIQIGGAFFGVIALGVWIWMAVMNGKGRNWARITATVLGALSLAGSLSSVANIAGNAALGGATMPMPAASVALSVLDPLLVIAILVLLWVAPSSAYFSAVGAARRQQRTGYYAG</sequence>
<evidence type="ECO:0000256" key="2">
    <source>
        <dbReference type="SAM" id="Phobius"/>
    </source>
</evidence>
<comment type="caution">
    <text evidence="3">The sequence shown here is derived from an EMBL/GenBank/DDBJ whole genome shotgun (WGS) entry which is preliminary data.</text>
</comment>
<dbReference type="EMBL" id="JZDQ02000002">
    <property type="protein sequence ID" value="OIJ28455.1"/>
    <property type="molecule type" value="Genomic_DNA"/>
</dbReference>
<feature type="transmembrane region" description="Helical" evidence="2">
    <location>
        <begin position="29"/>
        <end position="52"/>
    </location>
</feature>
<reference evidence="3" key="1">
    <citation type="submission" date="2016-10" db="EMBL/GenBank/DDBJ databases">
        <title>Draft Genome Sequence of Nocardioides luteus Strain BAFB, an Alkane-Degrading Bacterium Isolated from JP-7 Polluted Soil.</title>
        <authorList>
            <person name="Brown L."/>
            <person name="Ruiz O.N."/>
            <person name="Gunasekera T."/>
        </authorList>
    </citation>
    <scope>NUCLEOTIDE SEQUENCE [LARGE SCALE GENOMIC DNA]</scope>
    <source>
        <strain evidence="3">BAFB</strain>
    </source>
</reference>
<dbReference type="OrthoDB" id="3831145at2"/>
<dbReference type="STRING" id="1844.UG56_001325"/>
<keyword evidence="2" id="KW-0472">Membrane</keyword>
<feature type="region of interest" description="Disordered" evidence="1">
    <location>
        <begin position="1"/>
        <end position="21"/>
    </location>
</feature>
<keyword evidence="4" id="KW-1185">Reference proteome</keyword>
<evidence type="ECO:0000256" key="1">
    <source>
        <dbReference type="SAM" id="MobiDB-lite"/>
    </source>
</evidence>
<dbReference type="Proteomes" id="UP000033772">
    <property type="component" value="Unassembled WGS sequence"/>
</dbReference>
<name>A0A1J4NBX7_9ACTN</name>
<dbReference type="AlphaFoldDB" id="A0A1J4NBX7"/>
<gene>
    <name evidence="3" type="ORF">UG56_001325</name>
</gene>
<accession>A0A1J4NBX7</accession>
<feature type="transmembrane region" description="Helical" evidence="2">
    <location>
        <begin position="121"/>
        <end position="147"/>
    </location>
</feature>
<evidence type="ECO:0000313" key="4">
    <source>
        <dbReference type="Proteomes" id="UP000033772"/>
    </source>
</evidence>